<feature type="domain" description="DEUBAD" evidence="7">
    <location>
        <begin position="195"/>
        <end position="303"/>
    </location>
</feature>
<dbReference type="InterPro" id="IPR038108">
    <property type="entry name" value="RPN13_DEUBAD_sf"/>
</dbReference>
<dbReference type="EMBL" id="KI925458">
    <property type="protein sequence ID" value="ETW81734.1"/>
    <property type="molecule type" value="Genomic_DNA"/>
</dbReference>
<evidence type="ECO:0000256" key="6">
    <source>
        <dbReference type="SAM" id="MobiDB-lite"/>
    </source>
</evidence>
<accession>W4K7I9</accession>
<protein>
    <recommendedName>
        <fullName evidence="11">Adhesion regulating molecule</fullName>
    </recommendedName>
</protein>
<keyword evidence="5" id="KW-0539">Nucleus</keyword>
<evidence type="ECO:0000259" key="7">
    <source>
        <dbReference type="PROSITE" id="PS51916"/>
    </source>
</evidence>
<keyword evidence="4" id="KW-0647">Proteasome</keyword>
<dbReference type="PANTHER" id="PTHR12225">
    <property type="entry name" value="ADHESION REGULATING MOLECULE 1 110 KDA CELL MEMBRANE GLYCOPROTEIN"/>
    <property type="match status" value="1"/>
</dbReference>
<evidence type="ECO:0000256" key="4">
    <source>
        <dbReference type="ARBA" id="ARBA00022942"/>
    </source>
</evidence>
<comment type="subcellular location">
    <subcellularLocation>
        <location evidence="2">Cytoplasm</location>
    </subcellularLocation>
    <subcellularLocation>
        <location evidence="1">Nucleus</location>
    </subcellularLocation>
</comment>
<dbReference type="Pfam" id="PF16550">
    <property type="entry name" value="RPN13_C"/>
    <property type="match status" value="1"/>
</dbReference>
<dbReference type="CDD" id="cd13314">
    <property type="entry name" value="PH_Rpn13"/>
    <property type="match status" value="1"/>
</dbReference>
<dbReference type="RefSeq" id="XP_009546346.1">
    <property type="nucleotide sequence ID" value="XM_009548051.1"/>
</dbReference>
<dbReference type="STRING" id="747525.W4K7I9"/>
<dbReference type="InterPro" id="IPR044868">
    <property type="entry name" value="Rpn13/ADRM1_Pru"/>
</dbReference>
<feature type="domain" description="Pru" evidence="8">
    <location>
        <begin position="4"/>
        <end position="118"/>
    </location>
</feature>
<dbReference type="GeneID" id="20677611"/>
<name>W4K7I9_HETIT</name>
<evidence type="ECO:0000259" key="8">
    <source>
        <dbReference type="PROSITE" id="PS51917"/>
    </source>
</evidence>
<keyword evidence="10" id="KW-1185">Reference proteome</keyword>
<dbReference type="InterPro" id="IPR032368">
    <property type="entry name" value="RPN13_DEUBAD"/>
</dbReference>
<dbReference type="KEGG" id="hir:HETIRDRAFT_475208"/>
<dbReference type="InParanoid" id="W4K7I9"/>
<dbReference type="InterPro" id="IPR044867">
    <property type="entry name" value="DEUBAD_dom"/>
</dbReference>
<proteinExistence type="predicted"/>
<dbReference type="PANTHER" id="PTHR12225:SF0">
    <property type="entry name" value="PROTEASOMAL UBIQUITIN RECEPTOR ADRM1"/>
    <property type="match status" value="1"/>
</dbReference>
<feature type="region of interest" description="Disordered" evidence="6">
    <location>
        <begin position="132"/>
        <end position="173"/>
    </location>
</feature>
<reference evidence="9 10" key="1">
    <citation type="journal article" date="2012" name="New Phytol.">
        <title>Insight into trade-off between wood decay and parasitism from the genome of a fungal forest pathogen.</title>
        <authorList>
            <person name="Olson A."/>
            <person name="Aerts A."/>
            <person name="Asiegbu F."/>
            <person name="Belbahri L."/>
            <person name="Bouzid O."/>
            <person name="Broberg A."/>
            <person name="Canback B."/>
            <person name="Coutinho P.M."/>
            <person name="Cullen D."/>
            <person name="Dalman K."/>
            <person name="Deflorio G."/>
            <person name="van Diepen L.T."/>
            <person name="Dunand C."/>
            <person name="Duplessis S."/>
            <person name="Durling M."/>
            <person name="Gonthier P."/>
            <person name="Grimwood J."/>
            <person name="Fossdal C.G."/>
            <person name="Hansson D."/>
            <person name="Henrissat B."/>
            <person name="Hietala A."/>
            <person name="Himmelstrand K."/>
            <person name="Hoffmeister D."/>
            <person name="Hogberg N."/>
            <person name="James T.Y."/>
            <person name="Karlsson M."/>
            <person name="Kohler A."/>
            <person name="Kues U."/>
            <person name="Lee Y.H."/>
            <person name="Lin Y.C."/>
            <person name="Lind M."/>
            <person name="Lindquist E."/>
            <person name="Lombard V."/>
            <person name="Lucas S."/>
            <person name="Lunden K."/>
            <person name="Morin E."/>
            <person name="Murat C."/>
            <person name="Park J."/>
            <person name="Raffaello T."/>
            <person name="Rouze P."/>
            <person name="Salamov A."/>
            <person name="Schmutz J."/>
            <person name="Solheim H."/>
            <person name="Stahlberg J."/>
            <person name="Velez H."/>
            <person name="de Vries R.P."/>
            <person name="Wiebenga A."/>
            <person name="Woodward S."/>
            <person name="Yakovlev I."/>
            <person name="Garbelotto M."/>
            <person name="Martin F."/>
            <person name="Grigoriev I.V."/>
            <person name="Stenlid J."/>
        </authorList>
    </citation>
    <scope>NUCLEOTIDE SEQUENCE [LARGE SCALE GENOMIC DNA]</scope>
    <source>
        <strain evidence="9 10">TC 32-1</strain>
    </source>
</reference>
<dbReference type="AlphaFoldDB" id="W4K7I9"/>
<dbReference type="PROSITE" id="PS51916">
    <property type="entry name" value="DEUBAD"/>
    <property type="match status" value="1"/>
</dbReference>
<feature type="compositionally biased region" description="Low complexity" evidence="6">
    <location>
        <begin position="132"/>
        <end position="155"/>
    </location>
</feature>
<dbReference type="InterPro" id="IPR006773">
    <property type="entry name" value="Rpn13/ADRM1"/>
</dbReference>
<dbReference type="InterPro" id="IPR038633">
    <property type="entry name" value="Rpn13/ADRM1_Pru_sf"/>
</dbReference>
<dbReference type="Gene3D" id="1.10.2020.20">
    <property type="match status" value="1"/>
</dbReference>
<keyword evidence="3" id="KW-0963">Cytoplasm</keyword>
<organism evidence="9 10">
    <name type="scientific">Heterobasidion irregulare (strain TC 32-1)</name>
    <dbReference type="NCBI Taxonomy" id="747525"/>
    <lineage>
        <taxon>Eukaryota</taxon>
        <taxon>Fungi</taxon>
        <taxon>Dikarya</taxon>
        <taxon>Basidiomycota</taxon>
        <taxon>Agaricomycotina</taxon>
        <taxon>Agaricomycetes</taxon>
        <taxon>Russulales</taxon>
        <taxon>Bondarzewiaceae</taxon>
        <taxon>Heterobasidion</taxon>
        <taxon>Heterobasidion annosum species complex</taxon>
    </lineage>
</organism>
<dbReference type="GO" id="GO:0005737">
    <property type="term" value="C:cytoplasm"/>
    <property type="evidence" value="ECO:0007669"/>
    <property type="project" value="UniProtKB-SubCell"/>
</dbReference>
<dbReference type="Gene3D" id="2.30.29.70">
    <property type="entry name" value="Proteasomal ubiquitin receptor Rpn13/ADRM1"/>
    <property type="match status" value="1"/>
</dbReference>
<dbReference type="FunCoup" id="W4K7I9">
    <property type="interactions" value="99"/>
</dbReference>
<dbReference type="FunFam" id="2.30.29.70:FF:000001">
    <property type="entry name" value="Proteasomal ubiquitin receptor ADRM1"/>
    <property type="match status" value="1"/>
</dbReference>
<dbReference type="Pfam" id="PF04683">
    <property type="entry name" value="Rpn13_ADRM1_Pru"/>
    <property type="match status" value="1"/>
</dbReference>
<evidence type="ECO:0000256" key="3">
    <source>
        <dbReference type="ARBA" id="ARBA00022490"/>
    </source>
</evidence>
<dbReference type="GO" id="GO:0070628">
    <property type="term" value="F:proteasome binding"/>
    <property type="evidence" value="ECO:0007669"/>
    <property type="project" value="TreeGrafter"/>
</dbReference>
<dbReference type="eggNOG" id="KOG3037">
    <property type="taxonomic scope" value="Eukaryota"/>
</dbReference>
<evidence type="ECO:0000313" key="10">
    <source>
        <dbReference type="Proteomes" id="UP000030671"/>
    </source>
</evidence>
<evidence type="ECO:0000256" key="5">
    <source>
        <dbReference type="ARBA" id="ARBA00023242"/>
    </source>
</evidence>
<gene>
    <name evidence="9" type="ORF">HETIRDRAFT_475208</name>
</gene>
<dbReference type="HOGENOM" id="CLU_041798_0_0_1"/>
<sequence>MSLTDLHTILAFKAGRAVRREGTNTVEPTLTKGAIVVEREHDDLLHFMWKNRETNETEEDLLLFPSDATFERVTQADGRVFVLKFSSSDQRHFFWIQNGSSDRDAEFVRHINNLLRIPGYIPVWDARTPAQRAAQEAANAQASSSSSQPQPTQSTGADAGVSTRVGASNAQPTPEQLAQLQSLVAQMSSATSTNVELGISELSLTDILTPAVLTPLFNTRPNLIPAIFPYLPPDLPTPPTPEVLSGIVASPQFRGAVISFDRALRTGMLGGLVRQLGLPEEAGTSVEAFLRAIGEQARESGESMDTD</sequence>
<dbReference type="Proteomes" id="UP000030671">
    <property type="component" value="Unassembled WGS sequence"/>
</dbReference>
<evidence type="ECO:0000313" key="9">
    <source>
        <dbReference type="EMBL" id="ETW81734.1"/>
    </source>
</evidence>
<evidence type="ECO:0008006" key="11">
    <source>
        <dbReference type="Google" id="ProtNLM"/>
    </source>
</evidence>
<evidence type="ECO:0000256" key="1">
    <source>
        <dbReference type="ARBA" id="ARBA00004123"/>
    </source>
</evidence>
<dbReference type="GO" id="GO:0005634">
    <property type="term" value="C:nucleus"/>
    <property type="evidence" value="ECO:0007669"/>
    <property type="project" value="UniProtKB-SubCell"/>
</dbReference>
<dbReference type="OrthoDB" id="340431at2759"/>
<evidence type="ECO:0000256" key="2">
    <source>
        <dbReference type="ARBA" id="ARBA00004496"/>
    </source>
</evidence>
<dbReference type="GO" id="GO:0061133">
    <property type="term" value="F:endopeptidase activator activity"/>
    <property type="evidence" value="ECO:0007669"/>
    <property type="project" value="TreeGrafter"/>
</dbReference>
<dbReference type="PROSITE" id="PS51917">
    <property type="entry name" value="PRU"/>
    <property type="match status" value="1"/>
</dbReference>
<dbReference type="GO" id="GO:0008541">
    <property type="term" value="C:proteasome regulatory particle, lid subcomplex"/>
    <property type="evidence" value="ECO:0007669"/>
    <property type="project" value="TreeGrafter"/>
</dbReference>